<reference evidence="4 6" key="2">
    <citation type="submission" date="2018-03" db="EMBL/GenBank/DDBJ databases">
        <authorList>
            <person name="Fogelqvist J."/>
        </authorList>
    </citation>
    <scope>NUCLEOTIDE SEQUENCE [LARGE SCALE GENOMIC DNA]</scope>
</reference>
<dbReference type="SUPFAM" id="SSF46785">
    <property type="entry name" value="Winged helix' DNA-binding domain"/>
    <property type="match status" value="1"/>
</dbReference>
<dbReference type="Gene3D" id="1.10.8.60">
    <property type="match status" value="1"/>
</dbReference>
<dbReference type="Pfam" id="PF13401">
    <property type="entry name" value="AAA_22"/>
    <property type="match status" value="1"/>
</dbReference>
<keyword evidence="4" id="KW-0496">Mitochondrion</keyword>
<evidence type="ECO:0000256" key="1">
    <source>
        <dbReference type="ARBA" id="ARBA00006184"/>
    </source>
</evidence>
<evidence type="ECO:0000313" key="4">
    <source>
        <dbReference type="EMBL" id="SPQ94447.1"/>
    </source>
</evidence>
<evidence type="ECO:0000313" key="6">
    <source>
        <dbReference type="Proteomes" id="UP000290189"/>
    </source>
</evidence>
<dbReference type="GO" id="GO:0033314">
    <property type="term" value="P:mitotic DNA replication checkpoint signaling"/>
    <property type="evidence" value="ECO:0007669"/>
    <property type="project" value="TreeGrafter"/>
</dbReference>
<dbReference type="InterPro" id="IPR049945">
    <property type="entry name" value="AAA_22"/>
</dbReference>
<dbReference type="Gene3D" id="3.40.50.300">
    <property type="entry name" value="P-loop containing nucleotide triphosphate hydrolases"/>
    <property type="match status" value="1"/>
</dbReference>
<evidence type="ECO:0000259" key="2">
    <source>
        <dbReference type="Pfam" id="PF13401"/>
    </source>
</evidence>
<dbReference type="EMBL" id="CDSF01000084">
    <property type="protein sequence ID" value="CEO98362.1"/>
    <property type="molecule type" value="Genomic_DNA"/>
</dbReference>
<dbReference type="EMBL" id="OVEO01000002">
    <property type="protein sequence ID" value="SPQ94447.1"/>
    <property type="molecule type" value="Genomic_DNA"/>
</dbReference>
<dbReference type="InterPro" id="IPR036390">
    <property type="entry name" value="WH_DNA-bd_sf"/>
</dbReference>
<accession>A0A0G4IT11</accession>
<dbReference type="SUPFAM" id="SSF52540">
    <property type="entry name" value="P-loop containing nucleoside triphosphate hydrolases"/>
    <property type="match status" value="1"/>
</dbReference>
<gene>
    <name evidence="3" type="ORF">PBRA_006476</name>
    <name evidence="4" type="ORF">PLBR_LOCUS1662</name>
</gene>
<proteinExistence type="inferred from homology"/>
<feature type="domain" description="ORC1/DEAH AAA+ ATPase" evidence="2">
    <location>
        <begin position="86"/>
        <end position="200"/>
    </location>
</feature>
<dbReference type="OrthoDB" id="1926878at2759"/>
<dbReference type="InterPro" id="IPR050311">
    <property type="entry name" value="ORC1/CDC6"/>
</dbReference>
<dbReference type="GO" id="GO:0005634">
    <property type="term" value="C:nucleus"/>
    <property type="evidence" value="ECO:0007669"/>
    <property type="project" value="TreeGrafter"/>
</dbReference>
<dbReference type="PANTHER" id="PTHR10763:SF26">
    <property type="entry name" value="CELL DIVISION CONTROL PROTEIN 6 HOMOLOG"/>
    <property type="match status" value="1"/>
</dbReference>
<dbReference type="GO" id="GO:0003688">
    <property type="term" value="F:DNA replication origin binding"/>
    <property type="evidence" value="ECO:0007669"/>
    <property type="project" value="TreeGrafter"/>
</dbReference>
<dbReference type="GO" id="GO:0006270">
    <property type="term" value="P:DNA replication initiation"/>
    <property type="evidence" value="ECO:0007669"/>
    <property type="project" value="TreeGrafter"/>
</dbReference>
<dbReference type="Proteomes" id="UP000039324">
    <property type="component" value="Unassembled WGS sequence"/>
</dbReference>
<protein>
    <recommendedName>
        <fullName evidence="2">ORC1/DEAH AAA+ ATPase domain-containing protein</fullName>
    </recommendedName>
</protein>
<dbReference type="AlphaFoldDB" id="A0A0G4IT11"/>
<dbReference type="InterPro" id="IPR027417">
    <property type="entry name" value="P-loop_NTPase"/>
</dbReference>
<dbReference type="GO" id="GO:0016887">
    <property type="term" value="F:ATP hydrolysis activity"/>
    <property type="evidence" value="ECO:0007669"/>
    <property type="project" value="InterPro"/>
</dbReference>
<name>A0A0G4IT11_PLABS</name>
<keyword evidence="5" id="KW-1185">Reference proteome</keyword>
<organism evidence="3 5">
    <name type="scientific">Plasmodiophora brassicae</name>
    <name type="common">Clubroot disease agent</name>
    <dbReference type="NCBI Taxonomy" id="37360"/>
    <lineage>
        <taxon>Eukaryota</taxon>
        <taxon>Sar</taxon>
        <taxon>Rhizaria</taxon>
        <taxon>Endomyxa</taxon>
        <taxon>Phytomyxea</taxon>
        <taxon>Plasmodiophorida</taxon>
        <taxon>Plasmodiophoridae</taxon>
        <taxon>Plasmodiophora</taxon>
    </lineage>
</organism>
<dbReference type="Proteomes" id="UP000290189">
    <property type="component" value="Unassembled WGS sequence"/>
</dbReference>
<dbReference type="OMA" id="INICKQD"/>
<dbReference type="PANTHER" id="PTHR10763">
    <property type="entry name" value="CELL DIVISION CONTROL PROTEIN 6-RELATED"/>
    <property type="match status" value="1"/>
</dbReference>
<dbReference type="STRING" id="37360.A0A0G4IT11"/>
<comment type="similarity">
    <text evidence="1">Belongs to the CDC6/cdc18 family.</text>
</comment>
<sequence>MTRLTRSSSGVRQRTVFDSLPQRKPRTKAAVAKAKTEVEIVKAPVDRYLEAMRALKTSPPSSASIPCRQAEEGTVQSFIDGCRQRGHGGSLYVVGSPGTGKSITIDAVVSRQRSCRKATLNAMSLPSPNALYSRLFTELTDRTASSSDAIDHLDRLFTTGSAMQIVVIDEIDGLLSSTADALYRLFQWAHAPESTLILIGIANTSQVTDRYLPRLAQHDIHPQRLTFKAYSPAELTCILRERVPLPIFDTHAADLLARKVAGSAAGDARKFLDLCRKAISAASSTRDDCIRVATVSRVLNGAFESRHVTIIRGLPTHQKITLCMLALMTTPTTTVGQFREFYAREAQRQSVPVASGADLQPIIQSLVSAGMVDLKQRPRQTFQDAVLTCRAQKADIQFALKDEHYFATLLKSQLAS</sequence>
<evidence type="ECO:0000313" key="5">
    <source>
        <dbReference type="Proteomes" id="UP000039324"/>
    </source>
</evidence>
<geneLocation type="mitochondrion" evidence="4"/>
<evidence type="ECO:0000313" key="3">
    <source>
        <dbReference type="EMBL" id="CEO98362.1"/>
    </source>
</evidence>
<reference evidence="3 5" key="1">
    <citation type="submission" date="2015-02" db="EMBL/GenBank/DDBJ databases">
        <authorList>
            <person name="Chooi Y.-H."/>
        </authorList>
    </citation>
    <scope>NUCLEOTIDE SEQUENCE [LARGE SCALE GENOMIC DNA]</scope>
    <source>
        <strain evidence="3">E3</strain>
    </source>
</reference>